<accession>A0ABW7Z7S2</accession>
<evidence type="ECO:0000313" key="2">
    <source>
        <dbReference type="Proteomes" id="UP001612741"/>
    </source>
</evidence>
<organism evidence="1 2">
    <name type="scientific">Nonomuraea typhae</name>
    <dbReference type="NCBI Taxonomy" id="2603600"/>
    <lineage>
        <taxon>Bacteria</taxon>
        <taxon>Bacillati</taxon>
        <taxon>Actinomycetota</taxon>
        <taxon>Actinomycetes</taxon>
        <taxon>Streptosporangiales</taxon>
        <taxon>Streptosporangiaceae</taxon>
        <taxon>Nonomuraea</taxon>
    </lineage>
</organism>
<name>A0ABW7Z7S2_9ACTN</name>
<keyword evidence="1" id="KW-0540">Nuclease</keyword>
<dbReference type="EMBL" id="JBITGY010000012">
    <property type="protein sequence ID" value="MFI6503564.1"/>
    <property type="molecule type" value="Genomic_DNA"/>
</dbReference>
<protein>
    <submittedName>
        <fullName evidence="1">Endonuclease VII domain-containing protein</fullName>
    </submittedName>
</protein>
<gene>
    <name evidence="1" type="ORF">ACIBG2_39700</name>
</gene>
<dbReference type="GO" id="GO:0004519">
    <property type="term" value="F:endonuclease activity"/>
    <property type="evidence" value="ECO:0007669"/>
    <property type="project" value="UniProtKB-KW"/>
</dbReference>
<dbReference type="InterPro" id="IPR044925">
    <property type="entry name" value="His-Me_finger_sf"/>
</dbReference>
<proteinExistence type="predicted"/>
<keyword evidence="2" id="KW-1185">Reference proteome</keyword>
<sequence>MREERVRKHGSTRNYHLKRRYGITEDDFERMLALQGGLCAICQVVPGTFVDHSHATGEVRGILCFNCNNALGHFGDDHVLMEAAALYLEGHVLWPDYVVLPERRAGPVAPTRSSHLSQRYRLTHEQAEQAVAAQHGLCVVCWDRPPEHIDHCHRTGDVRFALCLPCNTGIGQFRDDAGSVWRAVAYLEPAEVCEPVSVEEMTELMRLDDERWFAFLSRAVPV</sequence>
<dbReference type="InterPro" id="IPR038563">
    <property type="entry name" value="Endonuclease_7_sf"/>
</dbReference>
<reference evidence="1 2" key="1">
    <citation type="submission" date="2024-10" db="EMBL/GenBank/DDBJ databases">
        <title>The Natural Products Discovery Center: Release of the First 8490 Sequenced Strains for Exploring Actinobacteria Biosynthetic Diversity.</title>
        <authorList>
            <person name="Kalkreuter E."/>
            <person name="Kautsar S.A."/>
            <person name="Yang D."/>
            <person name="Bader C.D."/>
            <person name="Teijaro C.N."/>
            <person name="Fluegel L."/>
            <person name="Davis C.M."/>
            <person name="Simpson J.R."/>
            <person name="Lauterbach L."/>
            <person name="Steele A.D."/>
            <person name="Gui C."/>
            <person name="Meng S."/>
            <person name="Li G."/>
            <person name="Viehrig K."/>
            <person name="Ye F."/>
            <person name="Su P."/>
            <person name="Kiefer A.F."/>
            <person name="Nichols A."/>
            <person name="Cepeda A.J."/>
            <person name="Yan W."/>
            <person name="Fan B."/>
            <person name="Jiang Y."/>
            <person name="Adhikari A."/>
            <person name="Zheng C.-J."/>
            <person name="Schuster L."/>
            <person name="Cowan T.M."/>
            <person name="Smanski M.J."/>
            <person name="Chevrette M.G."/>
            <person name="De Carvalho L.P.S."/>
            <person name="Shen B."/>
        </authorList>
    </citation>
    <scope>NUCLEOTIDE SEQUENCE [LARGE SCALE GENOMIC DNA]</scope>
    <source>
        <strain evidence="1 2">NPDC050545</strain>
    </source>
</reference>
<dbReference type="Gene3D" id="3.40.1800.10">
    <property type="entry name" value="His-Me finger endonucleases"/>
    <property type="match status" value="2"/>
</dbReference>
<dbReference type="Pfam" id="PF02945">
    <property type="entry name" value="Endonuclease_7"/>
    <property type="match status" value="2"/>
</dbReference>
<dbReference type="RefSeq" id="WP_397089332.1">
    <property type="nucleotide sequence ID" value="NZ_JBITGY010000012.1"/>
</dbReference>
<dbReference type="SUPFAM" id="SSF54060">
    <property type="entry name" value="His-Me finger endonucleases"/>
    <property type="match status" value="2"/>
</dbReference>
<comment type="caution">
    <text evidence="1">The sequence shown here is derived from an EMBL/GenBank/DDBJ whole genome shotgun (WGS) entry which is preliminary data.</text>
</comment>
<evidence type="ECO:0000313" key="1">
    <source>
        <dbReference type="EMBL" id="MFI6503564.1"/>
    </source>
</evidence>
<keyword evidence="1" id="KW-0255">Endonuclease</keyword>
<dbReference type="Proteomes" id="UP001612741">
    <property type="component" value="Unassembled WGS sequence"/>
</dbReference>
<dbReference type="InterPro" id="IPR004211">
    <property type="entry name" value="Endonuclease_7"/>
</dbReference>
<keyword evidence="1" id="KW-0378">Hydrolase</keyword>